<keyword evidence="4" id="KW-1185">Reference proteome</keyword>
<accession>A0A4S1E0C4</accession>
<dbReference type="InterPro" id="IPR026444">
    <property type="entry name" value="Secre_tail"/>
</dbReference>
<name>A0A4S1E0C4_9FLAO</name>
<dbReference type="AlphaFoldDB" id="A0A4S1E0C4"/>
<evidence type="ECO:0000313" key="3">
    <source>
        <dbReference type="EMBL" id="TGV04006.1"/>
    </source>
</evidence>
<reference evidence="3 4" key="1">
    <citation type="submission" date="2019-04" db="EMBL/GenBank/DDBJ databases">
        <authorList>
            <person name="Liu A."/>
        </authorList>
    </citation>
    <scope>NUCLEOTIDE SEQUENCE [LARGE SCALE GENOMIC DNA]</scope>
    <source>
        <strain evidence="3 4">RZ03</strain>
    </source>
</reference>
<feature type="signal peptide" evidence="2">
    <location>
        <begin position="1"/>
        <end position="23"/>
    </location>
</feature>
<dbReference type="NCBIfam" id="TIGR04183">
    <property type="entry name" value="Por_Secre_tail"/>
    <property type="match status" value="1"/>
</dbReference>
<sequence length="238" mass="25192">MMKKLLKNSIVALTFLAAFSGFSQTVSDITVTATGTMGTVVTPNVTAGQVIQIESGSSFDVEFTVSVSAFFIERSFSVVKVGDPKSGDNFFNAQNLREDNGTTTTKTTTRTINVPANGMNTATGETVNIGNKHTVVLNGKAYSAAPPSTDNDWGTSTDFVIEIVAPGTLSTNSVSKEKISLSVSNGSLNVSKPADYTIYSITGVQVLRGEAIKTIDISKLSNGIYIYKTQEGTAKFVK</sequence>
<evidence type="ECO:0000256" key="1">
    <source>
        <dbReference type="ARBA" id="ARBA00022729"/>
    </source>
</evidence>
<organism evidence="3 4">
    <name type="scientific">Flavivirga rizhaonensis</name>
    <dbReference type="NCBI Taxonomy" id="2559571"/>
    <lineage>
        <taxon>Bacteria</taxon>
        <taxon>Pseudomonadati</taxon>
        <taxon>Bacteroidota</taxon>
        <taxon>Flavobacteriia</taxon>
        <taxon>Flavobacteriales</taxon>
        <taxon>Flavobacteriaceae</taxon>
        <taxon>Flavivirga</taxon>
    </lineage>
</organism>
<dbReference type="RefSeq" id="WP_135875822.1">
    <property type="nucleotide sequence ID" value="NZ_SRSO01000004.1"/>
</dbReference>
<dbReference type="OrthoDB" id="1442674at2"/>
<feature type="chain" id="PRO_5020782211" evidence="2">
    <location>
        <begin position="24"/>
        <end position="238"/>
    </location>
</feature>
<proteinExistence type="predicted"/>
<comment type="caution">
    <text evidence="3">The sequence shown here is derived from an EMBL/GenBank/DDBJ whole genome shotgun (WGS) entry which is preliminary data.</text>
</comment>
<dbReference type="Proteomes" id="UP000307602">
    <property type="component" value="Unassembled WGS sequence"/>
</dbReference>
<evidence type="ECO:0000256" key="2">
    <source>
        <dbReference type="SAM" id="SignalP"/>
    </source>
</evidence>
<dbReference type="EMBL" id="SRSO01000004">
    <property type="protein sequence ID" value="TGV04006.1"/>
    <property type="molecule type" value="Genomic_DNA"/>
</dbReference>
<evidence type="ECO:0000313" key="4">
    <source>
        <dbReference type="Proteomes" id="UP000307602"/>
    </source>
</evidence>
<keyword evidence="1 2" id="KW-0732">Signal</keyword>
<gene>
    <name evidence="3" type="ORF">EM932_04210</name>
</gene>
<protein>
    <submittedName>
        <fullName evidence="3">T9SS type A sorting domain-containing protein</fullName>
    </submittedName>
</protein>